<keyword evidence="6" id="KW-1185">Reference proteome</keyword>
<dbReference type="SUPFAM" id="SSF46689">
    <property type="entry name" value="Homeodomain-like"/>
    <property type="match status" value="1"/>
</dbReference>
<dbReference type="RefSeq" id="WP_191727130.1">
    <property type="nucleotide sequence ID" value="NZ_JACSPY010000017.1"/>
</dbReference>
<evidence type="ECO:0000256" key="1">
    <source>
        <dbReference type="ARBA" id="ARBA00023015"/>
    </source>
</evidence>
<evidence type="ECO:0000256" key="3">
    <source>
        <dbReference type="ARBA" id="ARBA00023163"/>
    </source>
</evidence>
<sequence length="202" mass="21866">MTKKSGPAPRFSIGDAVAAALDLGIDQFTMAQVAARLSVTPPALYRVVSSRDELLRLSFAAVAADMRPPDPEHSWQQQLRDFAEALWDLCEAHPGMPRAVIGTPHLHAEVWRQLSRFADAVQASGCPLSRETVVFALDFLGDTVATTHMSITAMRSPKDTGSTEHATGSSPFMAEPSATERGYLERKIGFIITGLESGWSPT</sequence>
<evidence type="ECO:0000256" key="4">
    <source>
        <dbReference type="SAM" id="MobiDB-lite"/>
    </source>
</evidence>
<accession>A0ABR8WXD2</accession>
<protein>
    <submittedName>
        <fullName evidence="5">TetR/AcrR family transcriptional regulator</fullName>
    </submittedName>
</protein>
<evidence type="ECO:0000256" key="2">
    <source>
        <dbReference type="ARBA" id="ARBA00023125"/>
    </source>
</evidence>
<keyword evidence="2" id="KW-0238">DNA-binding</keyword>
<keyword evidence="3" id="KW-0804">Transcription</keyword>
<feature type="region of interest" description="Disordered" evidence="4">
    <location>
        <begin position="155"/>
        <end position="176"/>
    </location>
</feature>
<dbReference type="InterPro" id="IPR036271">
    <property type="entry name" value="Tet_transcr_reg_TetR-rel_C_sf"/>
</dbReference>
<dbReference type="PANTHER" id="PTHR30055">
    <property type="entry name" value="HTH-TYPE TRANSCRIPTIONAL REGULATOR RUTR"/>
    <property type="match status" value="1"/>
</dbReference>
<dbReference type="Proteomes" id="UP000651517">
    <property type="component" value="Unassembled WGS sequence"/>
</dbReference>
<keyword evidence="1" id="KW-0805">Transcription regulation</keyword>
<name>A0ABR8WXD2_9MICO</name>
<gene>
    <name evidence="5" type="ORF">H9634_12770</name>
</gene>
<dbReference type="PANTHER" id="PTHR30055:SF151">
    <property type="entry name" value="TRANSCRIPTIONAL REGULATORY PROTEIN"/>
    <property type="match status" value="1"/>
</dbReference>
<dbReference type="InterPro" id="IPR009057">
    <property type="entry name" value="Homeodomain-like_sf"/>
</dbReference>
<reference evidence="5 6" key="1">
    <citation type="submission" date="2020-08" db="EMBL/GenBank/DDBJ databases">
        <title>A Genomic Blueprint of the Chicken Gut Microbiome.</title>
        <authorList>
            <person name="Gilroy R."/>
            <person name="Ravi A."/>
            <person name="Getino M."/>
            <person name="Pursley I."/>
            <person name="Horton D.L."/>
            <person name="Alikhan N.-F."/>
            <person name="Baker D."/>
            <person name="Gharbi K."/>
            <person name="Hall N."/>
            <person name="Watson M."/>
            <person name="Adriaenssens E.M."/>
            <person name="Foster-Nyarko E."/>
            <person name="Jarju S."/>
            <person name="Secka A."/>
            <person name="Antonio M."/>
            <person name="Oren A."/>
            <person name="Chaudhuri R."/>
            <person name="La Ragione R.M."/>
            <person name="Hildebrand F."/>
            <person name="Pallen M.J."/>
        </authorList>
    </citation>
    <scope>NUCLEOTIDE SEQUENCE [LARGE SCALE GENOMIC DNA]</scope>
    <source>
        <strain evidence="5 6">Re57</strain>
    </source>
</reference>
<dbReference type="Gene3D" id="1.10.357.10">
    <property type="entry name" value="Tetracycline Repressor, domain 2"/>
    <property type="match status" value="1"/>
</dbReference>
<evidence type="ECO:0000313" key="6">
    <source>
        <dbReference type="Proteomes" id="UP000651517"/>
    </source>
</evidence>
<dbReference type="SUPFAM" id="SSF48498">
    <property type="entry name" value="Tetracyclin repressor-like, C-terminal domain"/>
    <property type="match status" value="1"/>
</dbReference>
<dbReference type="InterPro" id="IPR050109">
    <property type="entry name" value="HTH-type_TetR-like_transc_reg"/>
</dbReference>
<comment type="caution">
    <text evidence="5">The sequence shown here is derived from an EMBL/GenBank/DDBJ whole genome shotgun (WGS) entry which is preliminary data.</text>
</comment>
<proteinExistence type="predicted"/>
<organism evidence="5 6">
    <name type="scientific">Brevibacterium gallinarum</name>
    <dbReference type="NCBI Taxonomy" id="2762220"/>
    <lineage>
        <taxon>Bacteria</taxon>
        <taxon>Bacillati</taxon>
        <taxon>Actinomycetota</taxon>
        <taxon>Actinomycetes</taxon>
        <taxon>Micrococcales</taxon>
        <taxon>Brevibacteriaceae</taxon>
        <taxon>Brevibacterium</taxon>
    </lineage>
</organism>
<dbReference type="EMBL" id="JACSPY010000017">
    <property type="protein sequence ID" value="MBD8021654.1"/>
    <property type="molecule type" value="Genomic_DNA"/>
</dbReference>
<evidence type="ECO:0000313" key="5">
    <source>
        <dbReference type="EMBL" id="MBD8021654.1"/>
    </source>
</evidence>